<feature type="transmembrane region" description="Helical" evidence="1">
    <location>
        <begin position="12"/>
        <end position="31"/>
    </location>
</feature>
<protein>
    <submittedName>
        <fullName evidence="2">Uncharacterized protein</fullName>
    </submittedName>
</protein>
<evidence type="ECO:0000313" key="3">
    <source>
        <dbReference type="Proteomes" id="UP001229346"/>
    </source>
</evidence>
<evidence type="ECO:0000256" key="1">
    <source>
        <dbReference type="SAM" id="Phobius"/>
    </source>
</evidence>
<dbReference type="Proteomes" id="UP001229346">
    <property type="component" value="Unassembled WGS sequence"/>
</dbReference>
<keyword evidence="1" id="KW-0812">Transmembrane</keyword>
<keyword evidence="3" id="KW-1185">Reference proteome</keyword>
<gene>
    <name evidence="2" type="ORF">J2T15_001151</name>
</gene>
<dbReference type="EMBL" id="JAUSSU010000002">
    <property type="protein sequence ID" value="MDQ0111718.1"/>
    <property type="molecule type" value="Genomic_DNA"/>
</dbReference>
<accession>A0ABT9TWH5</accession>
<sequence>MEKQKAGKRPIALPITLVLLVFSLIGNVFLYSQYLQNKQQNNYEIGQTVIEKLTESRLYAQEMVKAIDGLAQSATQAERYELAYQIGRAATLGYSVSELMMEAGKLSEGVGSSGAEEAEAYVNAAAAKLSGVAHQEGKLSDGDQEQLAALKADFEEMEQALGGFNYAIGENRTASIRLAGGYEWVDIANKVRQVIIEQ</sequence>
<organism evidence="2 3">
    <name type="scientific">Paenibacillus harenae</name>
    <dbReference type="NCBI Taxonomy" id="306543"/>
    <lineage>
        <taxon>Bacteria</taxon>
        <taxon>Bacillati</taxon>
        <taxon>Bacillota</taxon>
        <taxon>Bacilli</taxon>
        <taxon>Bacillales</taxon>
        <taxon>Paenibacillaceae</taxon>
        <taxon>Paenibacillus</taxon>
    </lineage>
</organism>
<dbReference type="RefSeq" id="WP_307201881.1">
    <property type="nucleotide sequence ID" value="NZ_JAUSSU010000002.1"/>
</dbReference>
<reference evidence="2 3" key="1">
    <citation type="submission" date="2023-07" db="EMBL/GenBank/DDBJ databases">
        <title>Sorghum-associated microbial communities from plants grown in Nebraska, USA.</title>
        <authorList>
            <person name="Schachtman D."/>
        </authorList>
    </citation>
    <scope>NUCLEOTIDE SEQUENCE [LARGE SCALE GENOMIC DNA]</scope>
    <source>
        <strain evidence="2 3">CC482</strain>
    </source>
</reference>
<proteinExistence type="predicted"/>
<comment type="caution">
    <text evidence="2">The sequence shown here is derived from an EMBL/GenBank/DDBJ whole genome shotgun (WGS) entry which is preliminary data.</text>
</comment>
<evidence type="ECO:0000313" key="2">
    <source>
        <dbReference type="EMBL" id="MDQ0111718.1"/>
    </source>
</evidence>
<name>A0ABT9TWH5_PAEHA</name>
<keyword evidence="1" id="KW-1133">Transmembrane helix</keyword>
<keyword evidence="1" id="KW-0472">Membrane</keyword>